<dbReference type="InterPro" id="IPR008972">
    <property type="entry name" value="Cupredoxin"/>
</dbReference>
<organism evidence="2">
    <name type="scientific">Rhodothermus marinus</name>
    <name type="common">Rhodothermus obamensis</name>
    <dbReference type="NCBI Taxonomy" id="29549"/>
    <lineage>
        <taxon>Bacteria</taxon>
        <taxon>Pseudomonadati</taxon>
        <taxon>Rhodothermota</taxon>
        <taxon>Rhodothermia</taxon>
        <taxon>Rhodothermales</taxon>
        <taxon>Rhodothermaceae</taxon>
        <taxon>Rhodothermus</taxon>
    </lineage>
</organism>
<protein>
    <submittedName>
        <fullName evidence="2">Cytochrome C oxidase subunit II</fullName>
    </submittedName>
</protein>
<comment type="caution">
    <text evidence="2">The sequence shown here is derived from an EMBL/GenBank/DDBJ whole genome shotgun (WGS) entry which is preliminary data.</text>
</comment>
<dbReference type="SUPFAM" id="SSF49503">
    <property type="entry name" value="Cupredoxins"/>
    <property type="match status" value="1"/>
</dbReference>
<dbReference type="GO" id="GO:0005507">
    <property type="term" value="F:copper ion binding"/>
    <property type="evidence" value="ECO:0007669"/>
    <property type="project" value="InterPro"/>
</dbReference>
<gene>
    <name evidence="2" type="ORF">ENO59_10985</name>
</gene>
<keyword evidence="1" id="KW-1133">Transmembrane helix</keyword>
<evidence type="ECO:0000313" key="2">
    <source>
        <dbReference type="EMBL" id="HER97014.1"/>
    </source>
</evidence>
<evidence type="ECO:0000256" key="1">
    <source>
        <dbReference type="SAM" id="Phobius"/>
    </source>
</evidence>
<feature type="transmembrane region" description="Helical" evidence="1">
    <location>
        <begin position="23"/>
        <end position="45"/>
    </location>
</feature>
<dbReference type="Gene3D" id="2.60.40.420">
    <property type="entry name" value="Cupredoxins - blue copper proteins"/>
    <property type="match status" value="1"/>
</dbReference>
<dbReference type="PROSITE" id="PS00078">
    <property type="entry name" value="COX2"/>
    <property type="match status" value="1"/>
</dbReference>
<name>A0A7V2F6Z4_RHOMR</name>
<dbReference type="EMBL" id="DSGB01000006">
    <property type="protein sequence ID" value="HER97014.1"/>
    <property type="molecule type" value="Genomic_DNA"/>
</dbReference>
<sequence length="179" mass="20558">MSSPLKPLEQHWWSIPASRYEKLWVWISAVWGVVLFGWMVAWSFIGHQNQHGPTYRIDPMAYRSKLIAYREASVSTAQGLRPAGEDVYLAAMRYGFDGLPVVLKAGKTYRFHLSSYDVQHGLSIRPEHALSKQITLQLLPGYEWVIPMRFDEPGIYRVICNEFCGLGHQVMQGVFIVEE</sequence>
<keyword evidence="1" id="KW-0812">Transmembrane</keyword>
<keyword evidence="1" id="KW-0472">Membrane</keyword>
<dbReference type="InterPro" id="IPR001505">
    <property type="entry name" value="Copper_CuA"/>
</dbReference>
<proteinExistence type="predicted"/>
<reference evidence="2" key="1">
    <citation type="journal article" date="2020" name="mSystems">
        <title>Genome- and Community-Level Interaction Insights into Carbon Utilization and Element Cycling Functions of Hydrothermarchaeota in Hydrothermal Sediment.</title>
        <authorList>
            <person name="Zhou Z."/>
            <person name="Liu Y."/>
            <person name="Xu W."/>
            <person name="Pan J."/>
            <person name="Luo Z.H."/>
            <person name="Li M."/>
        </authorList>
    </citation>
    <scope>NUCLEOTIDE SEQUENCE [LARGE SCALE GENOMIC DNA]</scope>
    <source>
        <strain evidence="2">SpSt-143</strain>
    </source>
</reference>
<accession>A0A7V2F6Z4</accession>
<dbReference type="AlphaFoldDB" id="A0A7V2F6Z4"/>